<comment type="caution">
    <text evidence="2">The sequence shown here is derived from an EMBL/GenBank/DDBJ whole genome shotgun (WGS) entry which is preliminary data.</text>
</comment>
<gene>
    <name evidence="2" type="ORF">C7435_2578</name>
</gene>
<feature type="domain" description="Anti-sigma factor NepR" evidence="1">
    <location>
        <begin position="25"/>
        <end position="54"/>
    </location>
</feature>
<proteinExistence type="predicted"/>
<sequence length="70" mass="7615">MSNSPPEHDPTELSELAIERVREDLLGRQLRQLYADVVEEGVPDRFASLLDQLDGSTGLATDTGGTTDES</sequence>
<evidence type="ECO:0000259" key="1">
    <source>
        <dbReference type="Pfam" id="PF18557"/>
    </source>
</evidence>
<dbReference type="Pfam" id="PF18557">
    <property type="entry name" value="NepR"/>
    <property type="match status" value="1"/>
</dbReference>
<dbReference type="InterPro" id="IPR041649">
    <property type="entry name" value="NepR"/>
</dbReference>
<dbReference type="RefSeq" id="WP_147422697.1">
    <property type="nucleotide sequence ID" value="NZ_RBIM01000006.1"/>
</dbReference>
<evidence type="ECO:0000313" key="3">
    <source>
        <dbReference type="Proteomes" id="UP000273675"/>
    </source>
</evidence>
<organism evidence="2 3">
    <name type="scientific">Maricaulis maris</name>
    <dbReference type="NCBI Taxonomy" id="74318"/>
    <lineage>
        <taxon>Bacteria</taxon>
        <taxon>Pseudomonadati</taxon>
        <taxon>Pseudomonadota</taxon>
        <taxon>Alphaproteobacteria</taxon>
        <taxon>Maricaulales</taxon>
        <taxon>Maricaulaceae</taxon>
        <taxon>Maricaulis</taxon>
    </lineage>
</organism>
<name>A0A495D1P3_9PROT</name>
<protein>
    <recommendedName>
        <fullName evidence="1">Anti-sigma factor NepR domain-containing protein</fullName>
    </recommendedName>
</protein>
<evidence type="ECO:0000313" key="2">
    <source>
        <dbReference type="EMBL" id="RKQ95475.1"/>
    </source>
</evidence>
<reference evidence="2 3" key="1">
    <citation type="submission" date="2018-10" db="EMBL/GenBank/DDBJ databases">
        <title>Genomic Encyclopedia of Type Strains, Phase IV (KMG-IV): sequencing the most valuable type-strain genomes for metagenomic binning, comparative biology and taxonomic classification.</title>
        <authorList>
            <person name="Goeker M."/>
        </authorList>
    </citation>
    <scope>NUCLEOTIDE SEQUENCE [LARGE SCALE GENOMIC DNA]</scope>
    <source>
        <strain evidence="2 3">DSM 4734</strain>
    </source>
</reference>
<dbReference type="AlphaFoldDB" id="A0A495D1P3"/>
<dbReference type="Proteomes" id="UP000273675">
    <property type="component" value="Unassembled WGS sequence"/>
</dbReference>
<dbReference type="EMBL" id="RBIM01000006">
    <property type="protein sequence ID" value="RKQ95475.1"/>
    <property type="molecule type" value="Genomic_DNA"/>
</dbReference>
<accession>A0A495D1P3</accession>
<dbReference type="OrthoDB" id="8454456at2"/>